<reference evidence="2 4" key="1">
    <citation type="submission" date="2017-02" db="EMBL/GenBank/DDBJ databases">
        <title>Draft genome sequence of Moraxella caviae CCUG 355 type strain.</title>
        <authorList>
            <person name="Engstrom-Jakobsson H."/>
            <person name="Salva-Serra F."/>
            <person name="Thorell K."/>
            <person name="Gonzales-Siles L."/>
            <person name="Karlsson R."/>
            <person name="Boulund F."/>
            <person name="Engstrand L."/>
            <person name="Moore E."/>
        </authorList>
    </citation>
    <scope>NUCLEOTIDE SEQUENCE [LARGE SCALE GENOMIC DNA]</scope>
    <source>
        <strain evidence="2 4">CCUG 355</strain>
    </source>
</reference>
<dbReference type="RefSeq" id="WP_115338181.1">
    <property type="nucleotide sequence ID" value="NZ_CAACXO010000006.1"/>
</dbReference>
<dbReference type="EMBL" id="MUXU01000017">
    <property type="protein sequence ID" value="OOR92092.1"/>
    <property type="molecule type" value="Genomic_DNA"/>
</dbReference>
<protein>
    <recommendedName>
        <fullName evidence="1">HicB-like antitoxin of toxin-antitoxin system domain-containing protein</fullName>
    </recommendedName>
</protein>
<dbReference type="InterPro" id="IPR035069">
    <property type="entry name" value="TTHA1013/TTHA0281-like"/>
</dbReference>
<evidence type="ECO:0000259" key="1">
    <source>
        <dbReference type="Pfam" id="PF15919"/>
    </source>
</evidence>
<proteinExistence type="predicted"/>
<dbReference type="EMBL" id="UGQE01000004">
    <property type="protein sequence ID" value="STZ14448.1"/>
    <property type="molecule type" value="Genomic_DNA"/>
</dbReference>
<dbReference type="Gene3D" id="3.30.160.250">
    <property type="match status" value="1"/>
</dbReference>
<reference evidence="3 5" key="2">
    <citation type="submission" date="2018-06" db="EMBL/GenBank/DDBJ databases">
        <authorList>
            <consortium name="Pathogen Informatics"/>
            <person name="Doyle S."/>
        </authorList>
    </citation>
    <scope>NUCLEOTIDE SEQUENCE [LARGE SCALE GENOMIC DNA]</scope>
    <source>
        <strain evidence="3 5">NCTC10293</strain>
    </source>
</reference>
<dbReference type="InterPro" id="IPR031807">
    <property type="entry name" value="HicB-like"/>
</dbReference>
<organism evidence="2 4">
    <name type="scientific">Moraxella caviae</name>
    <dbReference type="NCBI Taxonomy" id="34060"/>
    <lineage>
        <taxon>Bacteria</taxon>
        <taxon>Pseudomonadati</taxon>
        <taxon>Pseudomonadota</taxon>
        <taxon>Gammaproteobacteria</taxon>
        <taxon>Moraxellales</taxon>
        <taxon>Moraxellaceae</taxon>
        <taxon>Moraxella</taxon>
    </lineage>
</organism>
<dbReference type="Proteomes" id="UP000255279">
    <property type="component" value="Unassembled WGS sequence"/>
</dbReference>
<dbReference type="Proteomes" id="UP000190435">
    <property type="component" value="Unassembled WGS sequence"/>
</dbReference>
<dbReference type="OrthoDB" id="6940327at2"/>
<evidence type="ECO:0000313" key="2">
    <source>
        <dbReference type="EMBL" id="OOR92092.1"/>
    </source>
</evidence>
<dbReference type="AlphaFoldDB" id="A0A1T0A8L9"/>
<dbReference type="Pfam" id="PF15919">
    <property type="entry name" value="HicB_lk_antitox"/>
    <property type="match status" value="1"/>
</dbReference>
<evidence type="ECO:0000313" key="5">
    <source>
        <dbReference type="Proteomes" id="UP000255279"/>
    </source>
</evidence>
<feature type="domain" description="HicB-like antitoxin of toxin-antitoxin system" evidence="1">
    <location>
        <begin position="93"/>
        <end position="128"/>
    </location>
</feature>
<dbReference type="SUPFAM" id="SSF143100">
    <property type="entry name" value="TTHA1013/TTHA0281-like"/>
    <property type="match status" value="1"/>
</dbReference>
<gene>
    <name evidence="2" type="ORF">B0181_02090</name>
    <name evidence="3" type="ORF">NCTC10293_02042</name>
</gene>
<sequence length="132" mass="14728">MKPNAQTHYNPDPDYLRELVAITGLSQNQIAKLCGVGNRAMRSYLTFTDSQSYQKAPYAVQFCLECLAQANHSLNTQTLDTNLTTKTKMLHLPIAITKDEGMANYGSVVPDVPGCYGFGESLDELLNEHNRW</sequence>
<keyword evidence="4" id="KW-1185">Reference proteome</keyword>
<evidence type="ECO:0000313" key="3">
    <source>
        <dbReference type="EMBL" id="STZ14448.1"/>
    </source>
</evidence>
<accession>A0A1T0A8L9</accession>
<evidence type="ECO:0000313" key="4">
    <source>
        <dbReference type="Proteomes" id="UP000190435"/>
    </source>
</evidence>
<name>A0A1T0A8L9_9GAMM</name>